<dbReference type="Proteomes" id="UP000515126">
    <property type="component" value="Unplaced"/>
</dbReference>
<dbReference type="RefSeq" id="XP_021009875.1">
    <property type="nucleotide sequence ID" value="XM_021154216.1"/>
</dbReference>
<dbReference type="GO" id="GO:0042056">
    <property type="term" value="F:chemoattractant activity"/>
    <property type="evidence" value="ECO:0007669"/>
    <property type="project" value="TreeGrafter"/>
</dbReference>
<dbReference type="AlphaFoldDB" id="A0A6P5P6W7"/>
<comment type="subcellular location">
    <subcellularLocation>
        <location evidence="1">Secreted</location>
    </subcellularLocation>
</comment>
<reference evidence="10" key="1">
    <citation type="submission" date="2025-08" db="UniProtKB">
        <authorList>
            <consortium name="RefSeq"/>
        </authorList>
    </citation>
    <scope>IDENTIFICATION</scope>
</reference>
<sequence length="63" mass="7250">MRIHYLLFAFLLVLLTYLPAFSQLINSPVTCMRHLGSCQRSCYGGFRPVGHCGHPKIRCCHRE</sequence>
<dbReference type="InterPro" id="IPR001855">
    <property type="entry name" value="Defensin_beta-like"/>
</dbReference>
<evidence type="ECO:0000256" key="1">
    <source>
        <dbReference type="ARBA" id="ARBA00004613"/>
    </source>
</evidence>
<dbReference type="FunFam" id="3.10.360.10:FF:000001">
    <property type="entry name" value="Beta-defensin 1"/>
    <property type="match status" value="1"/>
</dbReference>
<keyword evidence="9" id="KW-1185">Reference proteome</keyword>
<dbReference type="KEGG" id="mcal:110287653"/>
<keyword evidence="5" id="KW-0044">Antibiotic</keyword>
<dbReference type="GeneID" id="110287653"/>
<feature type="signal peptide" evidence="7">
    <location>
        <begin position="1"/>
        <end position="22"/>
    </location>
</feature>
<keyword evidence="4" id="KW-0211">Defensin</keyword>
<dbReference type="Pfam" id="PF00711">
    <property type="entry name" value="Defensin_beta"/>
    <property type="match status" value="1"/>
</dbReference>
<protein>
    <submittedName>
        <fullName evidence="10">Beta-defensin 6-like</fullName>
    </submittedName>
</protein>
<evidence type="ECO:0000256" key="5">
    <source>
        <dbReference type="ARBA" id="ARBA00023022"/>
    </source>
</evidence>
<evidence type="ECO:0000259" key="8">
    <source>
        <dbReference type="Pfam" id="PF00711"/>
    </source>
</evidence>
<evidence type="ECO:0000256" key="4">
    <source>
        <dbReference type="ARBA" id="ARBA00022940"/>
    </source>
</evidence>
<dbReference type="PANTHER" id="PTHR20515:SF2">
    <property type="entry name" value="DEFENSIN BETA 4A"/>
    <property type="match status" value="1"/>
</dbReference>
<dbReference type="GO" id="GO:0031731">
    <property type="term" value="F:CCR6 chemokine receptor binding"/>
    <property type="evidence" value="ECO:0007669"/>
    <property type="project" value="TreeGrafter"/>
</dbReference>
<keyword evidence="6" id="KW-1015">Disulfide bond</keyword>
<evidence type="ECO:0000256" key="3">
    <source>
        <dbReference type="ARBA" id="ARBA00022529"/>
    </source>
</evidence>
<feature type="domain" description="Beta-defensin-like" evidence="8">
    <location>
        <begin position="28"/>
        <end position="61"/>
    </location>
</feature>
<dbReference type="GO" id="GO:0005615">
    <property type="term" value="C:extracellular space"/>
    <property type="evidence" value="ECO:0007669"/>
    <property type="project" value="TreeGrafter"/>
</dbReference>
<keyword evidence="7" id="KW-0732">Signal</keyword>
<dbReference type="PANTHER" id="PTHR20515">
    <property type="entry name" value="BETA-DEFENSIN"/>
    <property type="match status" value="1"/>
</dbReference>
<evidence type="ECO:0000256" key="7">
    <source>
        <dbReference type="SAM" id="SignalP"/>
    </source>
</evidence>
<dbReference type="GO" id="GO:0060326">
    <property type="term" value="P:cell chemotaxis"/>
    <property type="evidence" value="ECO:0007669"/>
    <property type="project" value="TreeGrafter"/>
</dbReference>
<gene>
    <name evidence="10" type="primary">LOC110287653</name>
</gene>
<dbReference type="SUPFAM" id="SSF57392">
    <property type="entry name" value="Defensin-like"/>
    <property type="match status" value="1"/>
</dbReference>
<evidence type="ECO:0000313" key="10">
    <source>
        <dbReference type="RefSeq" id="XP_021009875.1"/>
    </source>
</evidence>
<evidence type="ECO:0000256" key="2">
    <source>
        <dbReference type="ARBA" id="ARBA00022525"/>
    </source>
</evidence>
<evidence type="ECO:0000313" key="9">
    <source>
        <dbReference type="Proteomes" id="UP000515126"/>
    </source>
</evidence>
<name>A0A6P5P6W7_MUSCR</name>
<dbReference type="GO" id="GO:0042742">
    <property type="term" value="P:defense response to bacterium"/>
    <property type="evidence" value="ECO:0007669"/>
    <property type="project" value="UniProtKB-KW"/>
</dbReference>
<organism evidence="9 10">
    <name type="scientific">Mus caroli</name>
    <name type="common">Ryukyu mouse</name>
    <name type="synonym">Ricefield mouse</name>
    <dbReference type="NCBI Taxonomy" id="10089"/>
    <lineage>
        <taxon>Eukaryota</taxon>
        <taxon>Metazoa</taxon>
        <taxon>Chordata</taxon>
        <taxon>Craniata</taxon>
        <taxon>Vertebrata</taxon>
        <taxon>Euteleostomi</taxon>
        <taxon>Mammalia</taxon>
        <taxon>Eutheria</taxon>
        <taxon>Euarchontoglires</taxon>
        <taxon>Glires</taxon>
        <taxon>Rodentia</taxon>
        <taxon>Myomorpha</taxon>
        <taxon>Muroidea</taxon>
        <taxon>Muridae</taxon>
        <taxon>Murinae</taxon>
        <taxon>Mus</taxon>
        <taxon>Mus</taxon>
    </lineage>
</organism>
<keyword evidence="3" id="KW-0929">Antimicrobial</keyword>
<accession>A0A6P5P6W7</accession>
<feature type="chain" id="PRO_5028035781" evidence="7">
    <location>
        <begin position="23"/>
        <end position="63"/>
    </location>
</feature>
<dbReference type="Gene3D" id="3.10.360.10">
    <property type="entry name" value="Antimicrobial Peptide, Beta-defensin 2, Chain A"/>
    <property type="match status" value="1"/>
</dbReference>
<proteinExistence type="predicted"/>
<evidence type="ECO:0000256" key="6">
    <source>
        <dbReference type="ARBA" id="ARBA00023157"/>
    </source>
</evidence>
<keyword evidence="2" id="KW-0964">Secreted</keyword>